<accession>A0A8X6GTX9</accession>
<dbReference type="Proteomes" id="UP000887116">
    <property type="component" value="Unassembled WGS sequence"/>
</dbReference>
<keyword evidence="2" id="KW-0240">DNA-directed RNA polymerase</keyword>
<evidence type="ECO:0000256" key="4">
    <source>
        <dbReference type="ARBA" id="ARBA00022695"/>
    </source>
</evidence>
<evidence type="ECO:0000256" key="5">
    <source>
        <dbReference type="ARBA" id="ARBA00023163"/>
    </source>
</evidence>
<keyword evidence="4" id="KW-0548">Nucleotidyltransferase</keyword>
<dbReference type="EMBL" id="BMAO01006488">
    <property type="protein sequence ID" value="GFR08900.1"/>
    <property type="molecule type" value="Genomic_DNA"/>
</dbReference>
<dbReference type="InterPro" id="IPR000722">
    <property type="entry name" value="RNA_pol_asu"/>
</dbReference>
<dbReference type="GO" id="GO:0003899">
    <property type="term" value="F:DNA-directed RNA polymerase activity"/>
    <property type="evidence" value="ECO:0007669"/>
    <property type="project" value="UniProtKB-EC"/>
</dbReference>
<organism evidence="7 8">
    <name type="scientific">Trichonephila clavata</name>
    <name type="common">Joro spider</name>
    <name type="synonym">Nephila clavata</name>
    <dbReference type="NCBI Taxonomy" id="2740835"/>
    <lineage>
        <taxon>Eukaryota</taxon>
        <taxon>Metazoa</taxon>
        <taxon>Ecdysozoa</taxon>
        <taxon>Arthropoda</taxon>
        <taxon>Chelicerata</taxon>
        <taxon>Arachnida</taxon>
        <taxon>Araneae</taxon>
        <taxon>Araneomorphae</taxon>
        <taxon>Entelegynae</taxon>
        <taxon>Araneoidea</taxon>
        <taxon>Nephilidae</taxon>
        <taxon>Trichonephila</taxon>
    </lineage>
</organism>
<dbReference type="InterPro" id="IPR006592">
    <property type="entry name" value="RNA_pol_N"/>
</dbReference>
<dbReference type="Pfam" id="PF00623">
    <property type="entry name" value="RNA_pol_Rpb1_2"/>
    <property type="match status" value="1"/>
</dbReference>
<keyword evidence="3" id="KW-0808">Transferase</keyword>
<comment type="caution">
    <text evidence="7">The sequence shown here is derived from an EMBL/GenBank/DDBJ whole genome shotgun (WGS) entry which is preliminary data.</text>
</comment>
<evidence type="ECO:0000256" key="1">
    <source>
        <dbReference type="ARBA" id="ARBA00012418"/>
    </source>
</evidence>
<dbReference type="GO" id="GO:0006351">
    <property type="term" value="P:DNA-templated transcription"/>
    <property type="evidence" value="ECO:0007669"/>
    <property type="project" value="InterPro"/>
</dbReference>
<dbReference type="GO" id="GO:0003677">
    <property type="term" value="F:DNA binding"/>
    <property type="evidence" value="ECO:0007669"/>
    <property type="project" value="InterPro"/>
</dbReference>
<dbReference type="SMART" id="SM00663">
    <property type="entry name" value="RPOLA_N"/>
    <property type="match status" value="1"/>
</dbReference>
<dbReference type="AlphaFoldDB" id="A0A8X6GTX9"/>
<dbReference type="InterPro" id="IPR045867">
    <property type="entry name" value="DNA-dir_RpoC_beta_prime"/>
</dbReference>
<evidence type="ECO:0000259" key="6">
    <source>
        <dbReference type="SMART" id="SM00663"/>
    </source>
</evidence>
<dbReference type="GO" id="GO:0031981">
    <property type="term" value="C:nuclear lumen"/>
    <property type="evidence" value="ECO:0007669"/>
    <property type="project" value="UniProtKB-ARBA"/>
</dbReference>
<protein>
    <recommendedName>
        <fullName evidence="1">DNA-directed RNA polymerase</fullName>
        <ecNumber evidence="1">2.7.7.6</ecNumber>
    </recommendedName>
</protein>
<dbReference type="SUPFAM" id="SSF64484">
    <property type="entry name" value="beta and beta-prime subunits of DNA dependent RNA-polymerase"/>
    <property type="match status" value="1"/>
</dbReference>
<keyword evidence="8" id="KW-1185">Reference proteome</keyword>
<evidence type="ECO:0000256" key="3">
    <source>
        <dbReference type="ARBA" id="ARBA00022679"/>
    </source>
</evidence>
<dbReference type="GO" id="GO:0000428">
    <property type="term" value="C:DNA-directed RNA polymerase complex"/>
    <property type="evidence" value="ECO:0007669"/>
    <property type="project" value="UniProtKB-KW"/>
</dbReference>
<dbReference type="OrthoDB" id="6414038at2759"/>
<proteinExistence type="predicted"/>
<dbReference type="PANTHER" id="PTHR19376">
    <property type="entry name" value="DNA-DIRECTED RNA POLYMERASE"/>
    <property type="match status" value="1"/>
</dbReference>
<evidence type="ECO:0000313" key="7">
    <source>
        <dbReference type="EMBL" id="GFR08900.1"/>
    </source>
</evidence>
<keyword evidence="5" id="KW-0804">Transcription</keyword>
<evidence type="ECO:0000256" key="2">
    <source>
        <dbReference type="ARBA" id="ARBA00022478"/>
    </source>
</evidence>
<name>A0A8X6GTX9_TRICU</name>
<reference evidence="7" key="1">
    <citation type="submission" date="2020-07" db="EMBL/GenBank/DDBJ databases">
        <title>Multicomponent nature underlies the extraordinary mechanical properties of spider dragline silk.</title>
        <authorList>
            <person name="Kono N."/>
            <person name="Nakamura H."/>
            <person name="Mori M."/>
            <person name="Yoshida Y."/>
            <person name="Ohtoshi R."/>
            <person name="Malay A.D."/>
            <person name="Moran D.A.P."/>
            <person name="Tomita M."/>
            <person name="Numata K."/>
            <person name="Arakawa K."/>
        </authorList>
    </citation>
    <scope>NUCLEOTIDE SEQUENCE</scope>
</reference>
<feature type="domain" description="RNA polymerase N-terminal" evidence="6">
    <location>
        <begin position="104"/>
        <end position="312"/>
    </location>
</feature>
<dbReference type="EC" id="2.7.7.6" evidence="1"/>
<gene>
    <name evidence="7" type="primary">AVEN_257665_1</name>
    <name evidence="7" type="ORF">TNCT_411901</name>
</gene>
<sequence length="516" mass="59239">MSVDQYSFSILSLNDCPVQKTPQQVIDLLKAWRKDHPFADKCSVCKTCLPLIPYTLCCGHFYYNNQFKTYPVQSFAVPTPKYAFELPILKRLKAQAQLKMDQDFLVLPDPIFWQVVSTLVYEKIMKFVQGLPMTSRTQTVQSPSKVGLFYKQILETPLNYGSLQRRSCGKSTLIRQVAFGKRCILSMRGMIVPDASLRPNQIQLPAHVVKKFNIHNQWIILNRMPSLQPGNFIALKVHSPGWEYDCFGIPLEVVQAMNADFDGDECNLYLVPNALSQAECATILNPESQLGCFVMQGPKLTPTQDMLVVYFAKFNDIHFLPYKQSDLSKTFQVLYDCYGSQQAFEYIDQLRQFYLEVLQRQMCFALTLQEMQSLYEWGRESLEVFQEKAERSSGCLVTQVLSGAKGSFEHLYQMFGSIGYQNDVFVKHSFWEGLRAKEAVVHAKTATEALSNASKIWEPGYSYYKMVYNLQGLYVDYKGRLMDGETVIENDVLNVFHYTDVMSVEGFQHLLDTTLR</sequence>
<evidence type="ECO:0000313" key="8">
    <source>
        <dbReference type="Proteomes" id="UP000887116"/>
    </source>
</evidence>
<dbReference type="Gene3D" id="2.40.40.20">
    <property type="match status" value="1"/>
</dbReference>